<name>A0A0F9G2E6_9ZZZZ</name>
<dbReference type="EMBL" id="LAZR01019366">
    <property type="protein sequence ID" value="KKL92813.1"/>
    <property type="molecule type" value="Genomic_DNA"/>
</dbReference>
<organism evidence="1">
    <name type="scientific">marine sediment metagenome</name>
    <dbReference type="NCBI Taxonomy" id="412755"/>
    <lineage>
        <taxon>unclassified sequences</taxon>
        <taxon>metagenomes</taxon>
        <taxon>ecological metagenomes</taxon>
    </lineage>
</organism>
<feature type="non-terminal residue" evidence="1">
    <location>
        <position position="23"/>
    </location>
</feature>
<sequence>MSKSLTVRELLNGGDKKFDAMDI</sequence>
<proteinExistence type="predicted"/>
<comment type="caution">
    <text evidence="1">The sequence shown here is derived from an EMBL/GenBank/DDBJ whole genome shotgun (WGS) entry which is preliminary data.</text>
</comment>
<gene>
    <name evidence="1" type="ORF">LCGC14_1880910</name>
</gene>
<evidence type="ECO:0000313" key="1">
    <source>
        <dbReference type="EMBL" id="KKL92813.1"/>
    </source>
</evidence>
<protein>
    <submittedName>
        <fullName evidence="1">Uncharacterized protein</fullName>
    </submittedName>
</protein>
<accession>A0A0F9G2E6</accession>
<reference evidence="1" key="1">
    <citation type="journal article" date="2015" name="Nature">
        <title>Complex archaea that bridge the gap between prokaryotes and eukaryotes.</title>
        <authorList>
            <person name="Spang A."/>
            <person name="Saw J.H."/>
            <person name="Jorgensen S.L."/>
            <person name="Zaremba-Niedzwiedzka K."/>
            <person name="Martijn J."/>
            <person name="Lind A.E."/>
            <person name="van Eijk R."/>
            <person name="Schleper C."/>
            <person name="Guy L."/>
            <person name="Ettema T.J."/>
        </authorList>
    </citation>
    <scope>NUCLEOTIDE SEQUENCE</scope>
</reference>
<dbReference type="AlphaFoldDB" id="A0A0F9G2E6"/>